<organism evidence="1 2">
    <name type="scientific">Kingdonia uniflora</name>
    <dbReference type="NCBI Taxonomy" id="39325"/>
    <lineage>
        <taxon>Eukaryota</taxon>
        <taxon>Viridiplantae</taxon>
        <taxon>Streptophyta</taxon>
        <taxon>Embryophyta</taxon>
        <taxon>Tracheophyta</taxon>
        <taxon>Spermatophyta</taxon>
        <taxon>Magnoliopsida</taxon>
        <taxon>Ranunculales</taxon>
        <taxon>Circaeasteraceae</taxon>
        <taxon>Kingdonia</taxon>
    </lineage>
</organism>
<reference evidence="1 2" key="1">
    <citation type="journal article" date="2020" name="IScience">
        <title>Genome Sequencing of the Endangered Kingdonia uniflora (Circaeasteraceae, Ranunculales) Reveals Potential Mechanisms of Evolutionary Specialization.</title>
        <authorList>
            <person name="Sun Y."/>
            <person name="Deng T."/>
            <person name="Zhang A."/>
            <person name="Moore M.J."/>
            <person name="Landis J.B."/>
            <person name="Lin N."/>
            <person name="Zhang H."/>
            <person name="Zhang X."/>
            <person name="Huang J."/>
            <person name="Zhang X."/>
            <person name="Sun H."/>
            <person name="Wang H."/>
        </authorList>
    </citation>
    <scope>NUCLEOTIDE SEQUENCE [LARGE SCALE GENOMIC DNA]</scope>
    <source>
        <strain evidence="1">TB1705</strain>
        <tissue evidence="1">Leaf</tissue>
    </source>
</reference>
<feature type="non-terminal residue" evidence="1">
    <location>
        <position position="1"/>
    </location>
</feature>
<sequence>FFSLFNSKLKFKFDPKLKLKSHFQSLRNLEIVIKILPPISSKFISTPNSQTLESESLLKLPFAANPIDPIHQNDKFKDDSETPIAQNHYLLKLQHNSWLCEQKISKSQIVDCNTSVDV</sequence>
<dbReference type="EMBL" id="JACGCM010001965">
    <property type="protein sequence ID" value="KAF6146607.1"/>
    <property type="molecule type" value="Genomic_DNA"/>
</dbReference>
<dbReference type="AlphaFoldDB" id="A0A7J7LVK2"/>
<accession>A0A7J7LVK2</accession>
<protein>
    <submittedName>
        <fullName evidence="1">Uncharacterized protein</fullName>
    </submittedName>
</protein>
<proteinExistence type="predicted"/>
<gene>
    <name evidence="1" type="ORF">GIB67_008893</name>
</gene>
<dbReference type="Proteomes" id="UP000541444">
    <property type="component" value="Unassembled WGS sequence"/>
</dbReference>
<keyword evidence="2" id="KW-1185">Reference proteome</keyword>
<comment type="caution">
    <text evidence="1">The sequence shown here is derived from an EMBL/GenBank/DDBJ whole genome shotgun (WGS) entry which is preliminary data.</text>
</comment>
<evidence type="ECO:0000313" key="2">
    <source>
        <dbReference type="Proteomes" id="UP000541444"/>
    </source>
</evidence>
<name>A0A7J7LVK2_9MAGN</name>
<evidence type="ECO:0000313" key="1">
    <source>
        <dbReference type="EMBL" id="KAF6146607.1"/>
    </source>
</evidence>